<sequence>MADCVFCGIVSGSVPAFLVASDPAGLAFLDIRPVFKGHVLVIPRPHVVQLTDLPAPDLPAYFGFVQRIAAAVPLAMDAKGTFVAMNNIVSQSVPHLHTHVVPRTKGDGLRGFFWPRRKYDSDDEATAVAETIGKEYLRLSVAEGGRRE</sequence>
<dbReference type="InterPro" id="IPR019808">
    <property type="entry name" value="Histidine_triad_CS"/>
</dbReference>
<reference evidence="5 6" key="1">
    <citation type="submission" date="2016-10" db="EMBL/GenBank/DDBJ databases">
        <authorList>
            <person name="de Groot N.N."/>
        </authorList>
    </citation>
    <scope>NUCLEOTIDE SEQUENCE [LARGE SCALE GENOMIC DNA]</scope>
    <source>
        <strain evidence="5 6">DSM 43019</strain>
    </source>
</reference>
<keyword evidence="6" id="KW-1185">Reference proteome</keyword>
<gene>
    <name evidence="5" type="ORF">SAMN05421541_110100</name>
</gene>
<dbReference type="OrthoDB" id="9784774at2"/>
<dbReference type="EMBL" id="FONV01000010">
    <property type="protein sequence ID" value="SFF42189.1"/>
    <property type="molecule type" value="Genomic_DNA"/>
</dbReference>
<feature type="active site" description="Tele-AMP-histidine intermediate" evidence="1">
    <location>
        <position position="97"/>
    </location>
</feature>
<evidence type="ECO:0000256" key="1">
    <source>
        <dbReference type="PIRSR" id="PIRSR601310-1"/>
    </source>
</evidence>
<dbReference type="SUPFAM" id="SSF54197">
    <property type="entry name" value="HIT-like"/>
    <property type="match status" value="1"/>
</dbReference>
<accession>A0A1I2IIN0</accession>
<feature type="domain" description="HIT" evidence="4">
    <location>
        <begin position="5"/>
        <end position="110"/>
    </location>
</feature>
<dbReference type="InterPro" id="IPR036265">
    <property type="entry name" value="HIT-like_sf"/>
</dbReference>
<dbReference type="PRINTS" id="PR00332">
    <property type="entry name" value="HISTRIAD"/>
</dbReference>
<dbReference type="GO" id="GO:0003824">
    <property type="term" value="F:catalytic activity"/>
    <property type="evidence" value="ECO:0007669"/>
    <property type="project" value="InterPro"/>
</dbReference>
<dbReference type="RefSeq" id="WP_093618601.1">
    <property type="nucleotide sequence ID" value="NZ_BOMT01000058.1"/>
</dbReference>
<dbReference type="InterPro" id="IPR011146">
    <property type="entry name" value="HIT-like"/>
</dbReference>
<dbReference type="PANTHER" id="PTHR46648:SF1">
    <property type="entry name" value="ADENOSINE 5'-MONOPHOSPHORAMIDASE HNT1"/>
    <property type="match status" value="1"/>
</dbReference>
<protein>
    <submittedName>
        <fullName evidence="5">Histidine triad (HIT) family protein</fullName>
    </submittedName>
</protein>
<dbReference type="InterPro" id="IPR001310">
    <property type="entry name" value="Histidine_triad_HIT"/>
</dbReference>
<name>A0A1I2IIN0_9ACTN</name>
<dbReference type="PROSITE" id="PS51084">
    <property type="entry name" value="HIT_2"/>
    <property type="match status" value="1"/>
</dbReference>
<dbReference type="PANTHER" id="PTHR46648">
    <property type="entry name" value="HIT FAMILY PROTEIN 1"/>
    <property type="match status" value="1"/>
</dbReference>
<dbReference type="Pfam" id="PF01230">
    <property type="entry name" value="HIT"/>
    <property type="match status" value="1"/>
</dbReference>
<dbReference type="Proteomes" id="UP000199645">
    <property type="component" value="Unassembled WGS sequence"/>
</dbReference>
<proteinExistence type="predicted"/>
<dbReference type="STRING" id="35752.SAMN05421541_110100"/>
<organism evidence="5 6">
    <name type="scientific">Actinoplanes philippinensis</name>
    <dbReference type="NCBI Taxonomy" id="35752"/>
    <lineage>
        <taxon>Bacteria</taxon>
        <taxon>Bacillati</taxon>
        <taxon>Actinomycetota</taxon>
        <taxon>Actinomycetes</taxon>
        <taxon>Micromonosporales</taxon>
        <taxon>Micromonosporaceae</taxon>
        <taxon>Actinoplanes</taxon>
    </lineage>
</organism>
<dbReference type="GO" id="GO:0009117">
    <property type="term" value="P:nucleotide metabolic process"/>
    <property type="evidence" value="ECO:0007669"/>
    <property type="project" value="TreeGrafter"/>
</dbReference>
<feature type="short sequence motif" description="Histidine triad motif" evidence="2 3">
    <location>
        <begin position="95"/>
        <end position="99"/>
    </location>
</feature>
<evidence type="ECO:0000256" key="3">
    <source>
        <dbReference type="PROSITE-ProRule" id="PRU00464"/>
    </source>
</evidence>
<evidence type="ECO:0000313" key="5">
    <source>
        <dbReference type="EMBL" id="SFF42189.1"/>
    </source>
</evidence>
<dbReference type="Gene3D" id="3.30.428.10">
    <property type="entry name" value="HIT-like"/>
    <property type="match status" value="1"/>
</dbReference>
<evidence type="ECO:0000313" key="6">
    <source>
        <dbReference type="Proteomes" id="UP000199645"/>
    </source>
</evidence>
<evidence type="ECO:0000259" key="4">
    <source>
        <dbReference type="PROSITE" id="PS51084"/>
    </source>
</evidence>
<dbReference type="AlphaFoldDB" id="A0A1I2IIN0"/>
<evidence type="ECO:0000256" key="2">
    <source>
        <dbReference type="PIRSR" id="PIRSR601310-3"/>
    </source>
</evidence>
<dbReference type="PROSITE" id="PS00892">
    <property type="entry name" value="HIT_1"/>
    <property type="match status" value="1"/>
</dbReference>